<dbReference type="InterPro" id="IPR029056">
    <property type="entry name" value="Ribokinase-like"/>
</dbReference>
<dbReference type="InterPro" id="IPR011611">
    <property type="entry name" value="PfkB_dom"/>
</dbReference>
<dbReference type="Gene3D" id="3.40.1190.20">
    <property type="match status" value="1"/>
</dbReference>
<evidence type="ECO:0000313" key="7">
    <source>
        <dbReference type="EMBL" id="KIU19029.1"/>
    </source>
</evidence>
<keyword evidence="4" id="KW-0418">Kinase</keyword>
<keyword evidence="2 7" id="KW-0808">Transferase</keyword>
<dbReference type="AlphaFoldDB" id="A0A0D1K228"/>
<gene>
    <name evidence="7" type="primary">kdgK_1</name>
    <name evidence="7" type="ORF">QX99_02314</name>
</gene>
<evidence type="ECO:0000259" key="6">
    <source>
        <dbReference type="Pfam" id="PF00294"/>
    </source>
</evidence>
<dbReference type="GO" id="GO:0005524">
    <property type="term" value="F:ATP binding"/>
    <property type="evidence" value="ECO:0007669"/>
    <property type="project" value="UniProtKB-KW"/>
</dbReference>
<sequence length="318" mass="33375">MSEVLTIGEPMAVFASTEADVPLAVACNYDKFLAGAEVNVAVGVARLGHTVDYVAQVGADPIGDFVRAELTKANVGTDHVVVTPTHTTGLMFKQRVTVGDPATANYRKNSAAANLMANQIETLNLDGVKIAHLTGIFPAISATARETTLALCQRLAMHPEIVKIFDTNLRPALWETTEEMVATTNQFAKMANIVLPGSNEGEILMGSRDPETIADFFIGQSAVTDTVIVKLGPAGAFVKTRDGQTMTVPGFRVAEVVDTVGAGDGFALGVITGLLDGLDLYHAVQRGNAVGAMAVQAAGDNDGYPTLAELEAFMAQPV</sequence>
<dbReference type="GO" id="GO:0008673">
    <property type="term" value="F:2-dehydro-3-deoxygluconokinase activity"/>
    <property type="evidence" value="ECO:0007669"/>
    <property type="project" value="UniProtKB-EC"/>
</dbReference>
<comment type="similarity">
    <text evidence="1">Belongs to the carbohydrate kinase PfkB family.</text>
</comment>
<keyword evidence="3" id="KW-0547">Nucleotide-binding</keyword>
<dbReference type="EMBL" id="JWHU01000043">
    <property type="protein sequence ID" value="KIU19029.1"/>
    <property type="molecule type" value="Genomic_DNA"/>
</dbReference>
<dbReference type="PATRIC" id="fig|137591.25.peg.2270"/>
<dbReference type="RefSeq" id="WP_043712492.1">
    <property type="nucleotide sequence ID" value="NZ_JALOCT010000009.1"/>
</dbReference>
<evidence type="ECO:0000313" key="8">
    <source>
        <dbReference type="Proteomes" id="UP000032287"/>
    </source>
</evidence>
<reference evidence="7 8" key="1">
    <citation type="journal article" date="2015" name="Microbiology (Mosc.)">
        <title>Genomics of the Weissella cibaria species with an examination of its metabolic traits.</title>
        <authorList>
            <person name="Lynch K.M."/>
            <person name="Lucid A."/>
            <person name="Arendt E.K."/>
            <person name="Sleator R.D."/>
            <person name="Lucey B."/>
            <person name="Coffey A."/>
        </authorList>
    </citation>
    <scope>NUCLEOTIDE SEQUENCE [LARGE SCALE GENOMIC DNA]</scope>
    <source>
        <strain evidence="7 8">MG1</strain>
    </source>
</reference>
<accession>A0A0D1K228</accession>
<feature type="domain" description="Carbohydrate kinase PfkB" evidence="6">
    <location>
        <begin position="2"/>
        <end position="306"/>
    </location>
</feature>
<dbReference type="PANTHER" id="PTHR43085:SF1">
    <property type="entry name" value="PSEUDOURIDINE KINASE-RELATED"/>
    <property type="match status" value="1"/>
</dbReference>
<dbReference type="EC" id="2.7.1.45" evidence="7"/>
<keyword evidence="8" id="KW-1185">Reference proteome</keyword>
<dbReference type="Proteomes" id="UP000032287">
    <property type="component" value="Unassembled WGS sequence"/>
</dbReference>
<dbReference type="InterPro" id="IPR050306">
    <property type="entry name" value="PfkB_Carbo_kinase"/>
</dbReference>
<dbReference type="PANTHER" id="PTHR43085">
    <property type="entry name" value="HEXOKINASE FAMILY MEMBER"/>
    <property type="match status" value="1"/>
</dbReference>
<protein>
    <submittedName>
        <fullName evidence="7">KdgK_1 protein</fullName>
        <ecNumber evidence="7">2.7.1.45</ecNumber>
    </submittedName>
</protein>
<dbReference type="CDD" id="cd01166">
    <property type="entry name" value="KdgK"/>
    <property type="match status" value="1"/>
</dbReference>
<proteinExistence type="inferred from homology"/>
<evidence type="ECO:0000256" key="5">
    <source>
        <dbReference type="ARBA" id="ARBA00022840"/>
    </source>
</evidence>
<organism evidence="7 8">
    <name type="scientific">Weissella cibaria</name>
    <dbReference type="NCBI Taxonomy" id="137591"/>
    <lineage>
        <taxon>Bacteria</taxon>
        <taxon>Bacillati</taxon>
        <taxon>Bacillota</taxon>
        <taxon>Bacilli</taxon>
        <taxon>Lactobacillales</taxon>
        <taxon>Lactobacillaceae</taxon>
        <taxon>Weissella</taxon>
    </lineage>
</organism>
<dbReference type="SUPFAM" id="SSF53613">
    <property type="entry name" value="Ribokinase-like"/>
    <property type="match status" value="1"/>
</dbReference>
<dbReference type="STRING" id="137591.AO080_11205"/>
<evidence type="ECO:0000256" key="1">
    <source>
        <dbReference type="ARBA" id="ARBA00010688"/>
    </source>
</evidence>
<dbReference type="eggNOG" id="COG0524">
    <property type="taxonomic scope" value="Bacteria"/>
</dbReference>
<dbReference type="Pfam" id="PF00294">
    <property type="entry name" value="PfkB"/>
    <property type="match status" value="1"/>
</dbReference>
<keyword evidence="5" id="KW-0067">ATP-binding</keyword>
<name>A0A0D1K228_9LACO</name>
<evidence type="ECO:0000256" key="2">
    <source>
        <dbReference type="ARBA" id="ARBA00022679"/>
    </source>
</evidence>
<evidence type="ECO:0000256" key="4">
    <source>
        <dbReference type="ARBA" id="ARBA00022777"/>
    </source>
</evidence>
<evidence type="ECO:0000256" key="3">
    <source>
        <dbReference type="ARBA" id="ARBA00022741"/>
    </source>
</evidence>
<comment type="caution">
    <text evidence="7">The sequence shown here is derived from an EMBL/GenBank/DDBJ whole genome shotgun (WGS) entry which is preliminary data.</text>
</comment>